<proteinExistence type="predicted"/>
<dbReference type="EMBL" id="JAGSXH010000005">
    <property type="protein sequence ID" value="MBS2961926.1"/>
    <property type="molecule type" value="Genomic_DNA"/>
</dbReference>
<evidence type="ECO:0000256" key="4">
    <source>
        <dbReference type="ARBA" id="ARBA00023163"/>
    </source>
</evidence>
<protein>
    <submittedName>
        <fullName evidence="7">TetR family transcriptional regulator</fullName>
    </submittedName>
</protein>
<dbReference type="SUPFAM" id="SSF46689">
    <property type="entry name" value="Homeodomain-like"/>
    <property type="match status" value="1"/>
</dbReference>
<dbReference type="PANTHER" id="PTHR30055">
    <property type="entry name" value="HTH-TYPE TRANSCRIPTIONAL REGULATOR RUTR"/>
    <property type="match status" value="1"/>
</dbReference>
<keyword evidence="8" id="KW-1185">Reference proteome</keyword>
<dbReference type="PROSITE" id="PS01081">
    <property type="entry name" value="HTH_TETR_1"/>
    <property type="match status" value="1"/>
</dbReference>
<evidence type="ECO:0000256" key="5">
    <source>
        <dbReference type="PROSITE-ProRule" id="PRU00335"/>
    </source>
</evidence>
<dbReference type="RefSeq" id="WP_211464064.1">
    <property type="nucleotide sequence ID" value="NZ_JAGSXH010000005.1"/>
</dbReference>
<dbReference type="Gene3D" id="1.10.357.10">
    <property type="entry name" value="Tetracycline Repressor, domain 2"/>
    <property type="match status" value="1"/>
</dbReference>
<dbReference type="InterPro" id="IPR009057">
    <property type="entry name" value="Homeodomain-like_sf"/>
</dbReference>
<reference evidence="7" key="1">
    <citation type="submission" date="2021-04" db="EMBL/GenBank/DDBJ databases">
        <title>Genome based classification of Actinospica acidithermotolerans sp. nov., an actinobacterium isolated from an Indonesian hot spring.</title>
        <authorList>
            <person name="Kusuma A.B."/>
            <person name="Putra K.E."/>
            <person name="Nafisah S."/>
            <person name="Loh J."/>
            <person name="Nouioui I."/>
            <person name="Goodfellow M."/>
        </authorList>
    </citation>
    <scope>NUCLEOTIDE SEQUENCE</scope>
    <source>
        <strain evidence="7">DSM 45618</strain>
    </source>
</reference>
<comment type="caution">
    <text evidence="7">The sequence shown here is derived from an EMBL/GenBank/DDBJ whole genome shotgun (WGS) entry which is preliminary data.</text>
</comment>
<dbReference type="Proteomes" id="UP000677913">
    <property type="component" value="Unassembled WGS sequence"/>
</dbReference>
<gene>
    <name evidence="7" type="ORF">KGA66_02620</name>
</gene>
<dbReference type="Gene3D" id="1.10.10.60">
    <property type="entry name" value="Homeodomain-like"/>
    <property type="match status" value="1"/>
</dbReference>
<dbReference type="InterPro" id="IPR050109">
    <property type="entry name" value="HTH-type_TetR-like_transc_reg"/>
</dbReference>
<accession>A0A8J8BBC0</accession>
<evidence type="ECO:0000313" key="8">
    <source>
        <dbReference type="Proteomes" id="UP000677913"/>
    </source>
</evidence>
<keyword evidence="4" id="KW-0804">Transcription</keyword>
<feature type="domain" description="HTH tetR-type" evidence="6">
    <location>
        <begin position="19"/>
        <end position="79"/>
    </location>
</feature>
<dbReference type="GO" id="GO:0003700">
    <property type="term" value="F:DNA-binding transcription factor activity"/>
    <property type="evidence" value="ECO:0007669"/>
    <property type="project" value="TreeGrafter"/>
</dbReference>
<dbReference type="InterPro" id="IPR001647">
    <property type="entry name" value="HTH_TetR"/>
</dbReference>
<dbReference type="AlphaFoldDB" id="A0A8J8BBC0"/>
<dbReference type="PROSITE" id="PS50977">
    <property type="entry name" value="HTH_TETR_2"/>
    <property type="match status" value="1"/>
</dbReference>
<sequence>MPRTPLKALPAPAPELARLPVQERLLAASLRLFAAQGVEGTSVQEIVAAAGVTKGAMYHYFASKDDLLYEIYHRLLSRQTERLNAIADGPGSARERVRAAAADVVESTLDSIDEAIVSFRSVHMLPNPQRAQVRAERRRYHERFRELVEEGQRDGAFRDDVPADLAVHFFFGSVNQLGTWYHRDGGLTRQQIAEQYARLFLAGLGAR</sequence>
<dbReference type="InterPro" id="IPR041490">
    <property type="entry name" value="KstR2_TetR_C"/>
</dbReference>
<evidence type="ECO:0000259" key="6">
    <source>
        <dbReference type="PROSITE" id="PS50977"/>
    </source>
</evidence>
<name>A0A8J8BBC0_9ACTN</name>
<keyword evidence="3 5" id="KW-0238">DNA-binding</keyword>
<dbReference type="InterPro" id="IPR036271">
    <property type="entry name" value="Tet_transcr_reg_TetR-rel_C_sf"/>
</dbReference>
<dbReference type="Pfam" id="PF00440">
    <property type="entry name" value="TetR_N"/>
    <property type="match status" value="1"/>
</dbReference>
<evidence type="ECO:0000256" key="1">
    <source>
        <dbReference type="ARBA" id="ARBA00022491"/>
    </source>
</evidence>
<evidence type="ECO:0000256" key="3">
    <source>
        <dbReference type="ARBA" id="ARBA00023125"/>
    </source>
</evidence>
<feature type="DNA-binding region" description="H-T-H motif" evidence="5">
    <location>
        <begin position="42"/>
        <end position="61"/>
    </location>
</feature>
<dbReference type="SUPFAM" id="SSF48498">
    <property type="entry name" value="Tetracyclin repressor-like, C-terminal domain"/>
    <property type="match status" value="1"/>
</dbReference>
<dbReference type="PRINTS" id="PR00455">
    <property type="entry name" value="HTHTETR"/>
</dbReference>
<dbReference type="PANTHER" id="PTHR30055:SF175">
    <property type="entry name" value="HTH-TYPE TRANSCRIPTIONAL REPRESSOR KSTR2"/>
    <property type="match status" value="1"/>
</dbReference>
<dbReference type="GO" id="GO:0000976">
    <property type="term" value="F:transcription cis-regulatory region binding"/>
    <property type="evidence" value="ECO:0007669"/>
    <property type="project" value="TreeGrafter"/>
</dbReference>
<keyword evidence="2" id="KW-0805">Transcription regulation</keyword>
<organism evidence="7 8">
    <name type="scientific">Actinocrinis puniceicyclus</name>
    <dbReference type="NCBI Taxonomy" id="977794"/>
    <lineage>
        <taxon>Bacteria</taxon>
        <taxon>Bacillati</taxon>
        <taxon>Actinomycetota</taxon>
        <taxon>Actinomycetes</taxon>
        <taxon>Catenulisporales</taxon>
        <taxon>Actinospicaceae</taxon>
        <taxon>Actinocrinis</taxon>
    </lineage>
</organism>
<keyword evidence="1" id="KW-0678">Repressor</keyword>
<dbReference type="InterPro" id="IPR023772">
    <property type="entry name" value="DNA-bd_HTH_TetR-type_CS"/>
</dbReference>
<evidence type="ECO:0000313" key="7">
    <source>
        <dbReference type="EMBL" id="MBS2961926.1"/>
    </source>
</evidence>
<dbReference type="Pfam" id="PF17932">
    <property type="entry name" value="TetR_C_24"/>
    <property type="match status" value="1"/>
</dbReference>
<evidence type="ECO:0000256" key="2">
    <source>
        <dbReference type="ARBA" id="ARBA00023015"/>
    </source>
</evidence>